<dbReference type="EMBL" id="FNCN01000004">
    <property type="protein sequence ID" value="SDG44971.1"/>
    <property type="molecule type" value="Genomic_DNA"/>
</dbReference>
<sequence>MSDNDLIERLRRRAWDPARRHDTVYVPLNWLKSEYGDAITAYATSYRVRTDDSDPSEWPPDAPDHLKDAIVDAGAPAALAYFRDAPHEPPYAPASPAEVDTYERHINHKLPELLRRIYTEVSNGGFGPSYDILGIPPHGHRAYGSATWPTTYDTLGLPLVAAGCSVYWYVSLTEPGNPVHLWDADACDDPDDDPAQGIHLTIPTLRDWLNRWADGHDLYADLDLDQHPAPTDPANPLIAPGPR</sequence>
<protein>
    <recommendedName>
        <fullName evidence="4">SMI1 / KNR4 family (SUKH-1)</fullName>
    </recommendedName>
</protein>
<evidence type="ECO:0000313" key="3">
    <source>
        <dbReference type="Proteomes" id="UP000198923"/>
    </source>
</evidence>
<evidence type="ECO:0000313" key="2">
    <source>
        <dbReference type="EMBL" id="SDG44971.1"/>
    </source>
</evidence>
<dbReference type="Proteomes" id="UP000198923">
    <property type="component" value="Unassembled WGS sequence"/>
</dbReference>
<dbReference type="RefSeq" id="WP_093169049.1">
    <property type="nucleotide sequence ID" value="NZ_FNCN01000004.1"/>
</dbReference>
<organism evidence="2 3">
    <name type="scientific">Sinosporangium album</name>
    <dbReference type="NCBI Taxonomy" id="504805"/>
    <lineage>
        <taxon>Bacteria</taxon>
        <taxon>Bacillati</taxon>
        <taxon>Actinomycetota</taxon>
        <taxon>Actinomycetes</taxon>
        <taxon>Streptosporangiales</taxon>
        <taxon>Streptosporangiaceae</taxon>
        <taxon>Sinosporangium</taxon>
    </lineage>
</organism>
<gene>
    <name evidence="2" type="ORF">SAMN05421505_104191</name>
</gene>
<accession>A0A1G7UCF7</accession>
<dbReference type="STRING" id="504805.SAMN05421505_104191"/>
<reference evidence="2 3" key="1">
    <citation type="submission" date="2016-10" db="EMBL/GenBank/DDBJ databases">
        <authorList>
            <person name="de Groot N.N."/>
        </authorList>
    </citation>
    <scope>NUCLEOTIDE SEQUENCE [LARGE SCALE GENOMIC DNA]</scope>
    <source>
        <strain evidence="2 3">CPCC 201354</strain>
    </source>
</reference>
<dbReference type="SUPFAM" id="SSF160631">
    <property type="entry name" value="SMI1/KNR4-like"/>
    <property type="match status" value="1"/>
</dbReference>
<keyword evidence="3" id="KW-1185">Reference proteome</keyword>
<evidence type="ECO:0000256" key="1">
    <source>
        <dbReference type="SAM" id="MobiDB-lite"/>
    </source>
</evidence>
<evidence type="ECO:0008006" key="4">
    <source>
        <dbReference type="Google" id="ProtNLM"/>
    </source>
</evidence>
<feature type="region of interest" description="Disordered" evidence="1">
    <location>
        <begin position="224"/>
        <end position="243"/>
    </location>
</feature>
<dbReference type="InterPro" id="IPR037883">
    <property type="entry name" value="Knr4/Smi1-like_sf"/>
</dbReference>
<dbReference type="OrthoDB" id="159453at2"/>
<dbReference type="AlphaFoldDB" id="A0A1G7UCF7"/>
<proteinExistence type="predicted"/>
<name>A0A1G7UCF7_9ACTN</name>